<proteinExistence type="predicted"/>
<name>A0ABW8SE60_9CLOT</name>
<dbReference type="InterPro" id="IPR003346">
    <property type="entry name" value="Transposase_20"/>
</dbReference>
<evidence type="ECO:0000259" key="2">
    <source>
        <dbReference type="Pfam" id="PF01548"/>
    </source>
</evidence>
<feature type="domain" description="Transposase IS110-like N-terminal" evidence="2">
    <location>
        <begin position="4"/>
        <end position="145"/>
    </location>
</feature>
<dbReference type="PANTHER" id="PTHR33055">
    <property type="entry name" value="TRANSPOSASE FOR INSERTION SEQUENCE ELEMENT IS1111A"/>
    <property type="match status" value="1"/>
</dbReference>
<dbReference type="RefSeq" id="WP_406790433.1">
    <property type="nucleotide sequence ID" value="NZ_JBJHZX010000002.1"/>
</dbReference>
<dbReference type="EMBL" id="JBJHZX010000002">
    <property type="protein sequence ID" value="MFL0194314.1"/>
    <property type="molecule type" value="Genomic_DNA"/>
</dbReference>
<dbReference type="Proteomes" id="UP001623660">
    <property type="component" value="Unassembled WGS sequence"/>
</dbReference>
<gene>
    <name evidence="4" type="ORF">ACJDU8_01800</name>
</gene>
<accession>A0ABW8SE60</accession>
<sequence>MNGEYIKKTFLIKNTRESFECLLGLIKQLEVKYNLNGVLVGMEPTGHYWKNIAYYLKSHGIELCLVNPYHVNKIKELEDNSPTKNDKKDARIIAKLVYQGQYLNCMFEEELYVNLRLCSNNRQDLKRQFITEKVRLIALLDEYFPELKKLFSDILGKSALYILKNCPFPQDIVKLGVHELAEELLKATSKRVGLKKAELVYSAARLSIGVAVGLEGARYRLKLILRQLESLQKELDDVEKLMEEYLMQTGYSEYLFSIKGVGIVTAAGFLAEVGNISKYESYKQIQKVAGLNLKESSSGMKKGKTKISKRGRSNLRNILYQAATVMLAKNAAFKEIYAHLTKRHQNQLTGKQAVVALSVRLIKVMYTLCKKKTTYIHDKVHGLTSYQQVA</sequence>
<evidence type="ECO:0000313" key="4">
    <source>
        <dbReference type="EMBL" id="MFL0194314.1"/>
    </source>
</evidence>
<dbReference type="NCBIfam" id="NF033542">
    <property type="entry name" value="transpos_IS110"/>
    <property type="match status" value="1"/>
</dbReference>
<dbReference type="InterPro" id="IPR047650">
    <property type="entry name" value="Transpos_IS110"/>
</dbReference>
<dbReference type="InterPro" id="IPR002525">
    <property type="entry name" value="Transp_IS110-like_N"/>
</dbReference>
<dbReference type="Pfam" id="PF02371">
    <property type="entry name" value="Transposase_20"/>
    <property type="match status" value="1"/>
</dbReference>
<reference evidence="4 5" key="1">
    <citation type="submission" date="2024-11" db="EMBL/GenBank/DDBJ databases">
        <authorList>
            <person name="Heng Y.C."/>
            <person name="Lim A.C.H."/>
            <person name="Lee J.K.Y."/>
            <person name="Kittelmann S."/>
        </authorList>
    </citation>
    <scope>NUCLEOTIDE SEQUENCE [LARGE SCALE GENOMIC DNA]</scope>
    <source>
        <strain evidence="4 5">WILCCON 0269</strain>
    </source>
</reference>
<feature type="domain" description="Transposase IS116/IS110/IS902 C-terminal" evidence="3">
    <location>
        <begin position="253"/>
        <end position="337"/>
    </location>
</feature>
<dbReference type="Pfam" id="PF01548">
    <property type="entry name" value="DEDD_Tnp_IS110"/>
    <property type="match status" value="1"/>
</dbReference>
<protein>
    <submittedName>
        <fullName evidence="4">IS110 family transposase</fullName>
    </submittedName>
</protein>
<comment type="caution">
    <text evidence="4">The sequence shown here is derived from an EMBL/GenBank/DDBJ whole genome shotgun (WGS) entry which is preliminary data.</text>
</comment>
<evidence type="ECO:0000313" key="5">
    <source>
        <dbReference type="Proteomes" id="UP001623660"/>
    </source>
</evidence>
<dbReference type="PANTHER" id="PTHR33055:SF15">
    <property type="entry name" value="TRANSPOSASE-RELATED"/>
    <property type="match status" value="1"/>
</dbReference>
<organism evidence="4 5">
    <name type="scientific">Candidatus Clostridium eludens</name>
    <dbReference type="NCBI Taxonomy" id="3381663"/>
    <lineage>
        <taxon>Bacteria</taxon>
        <taxon>Bacillati</taxon>
        <taxon>Bacillota</taxon>
        <taxon>Clostridia</taxon>
        <taxon>Eubacteriales</taxon>
        <taxon>Clostridiaceae</taxon>
        <taxon>Clostridium</taxon>
    </lineage>
</organism>
<keyword evidence="1" id="KW-0175">Coiled coil</keyword>
<keyword evidence="5" id="KW-1185">Reference proteome</keyword>
<feature type="coiled-coil region" evidence="1">
    <location>
        <begin position="214"/>
        <end position="248"/>
    </location>
</feature>
<evidence type="ECO:0000256" key="1">
    <source>
        <dbReference type="SAM" id="Coils"/>
    </source>
</evidence>
<evidence type="ECO:0000259" key="3">
    <source>
        <dbReference type="Pfam" id="PF02371"/>
    </source>
</evidence>